<protein>
    <submittedName>
        <fullName evidence="7">NUDIX domain-containing protein</fullName>
    </submittedName>
</protein>
<organism evidence="7 8">
    <name type="scientific">Candidatus Avipropionibacterium avicola</name>
    <dbReference type="NCBI Taxonomy" id="2840701"/>
    <lineage>
        <taxon>Bacteria</taxon>
        <taxon>Bacillati</taxon>
        <taxon>Actinomycetota</taxon>
        <taxon>Actinomycetes</taxon>
        <taxon>Propionibacteriales</taxon>
        <taxon>Propionibacteriaceae</taxon>
        <taxon>Propionibacteriaceae incertae sedis</taxon>
        <taxon>Candidatus Avipropionibacterium</taxon>
    </lineage>
</organism>
<keyword evidence="3" id="KW-0479">Metal-binding</keyword>
<dbReference type="GO" id="GO:0016818">
    <property type="term" value="F:hydrolase activity, acting on acid anhydrides, in phosphorus-containing anhydrides"/>
    <property type="evidence" value="ECO:0007669"/>
    <property type="project" value="TreeGrafter"/>
</dbReference>
<gene>
    <name evidence="7" type="ORF">IAA98_11805</name>
</gene>
<evidence type="ECO:0000256" key="1">
    <source>
        <dbReference type="ARBA" id="ARBA00001946"/>
    </source>
</evidence>
<evidence type="ECO:0000256" key="3">
    <source>
        <dbReference type="ARBA" id="ARBA00022723"/>
    </source>
</evidence>
<dbReference type="EMBL" id="DVLP01000345">
    <property type="protein sequence ID" value="HIT76260.1"/>
    <property type="molecule type" value="Genomic_DNA"/>
</dbReference>
<reference evidence="7" key="2">
    <citation type="journal article" date="2021" name="PeerJ">
        <title>Extensive microbial diversity within the chicken gut microbiome revealed by metagenomics and culture.</title>
        <authorList>
            <person name="Gilroy R."/>
            <person name="Ravi A."/>
            <person name="Getino M."/>
            <person name="Pursley I."/>
            <person name="Horton D.L."/>
            <person name="Alikhan N.F."/>
            <person name="Baker D."/>
            <person name="Gharbi K."/>
            <person name="Hall N."/>
            <person name="Watson M."/>
            <person name="Adriaenssens E.M."/>
            <person name="Foster-Nyarko E."/>
            <person name="Jarju S."/>
            <person name="Secka A."/>
            <person name="Antonio M."/>
            <person name="Oren A."/>
            <person name="Chaudhuri R.R."/>
            <person name="La Ragione R."/>
            <person name="Hildebrand F."/>
            <person name="Pallen M.J."/>
        </authorList>
    </citation>
    <scope>NUCLEOTIDE SEQUENCE</scope>
    <source>
        <strain evidence="7">ChiGjej1B1-24693</strain>
    </source>
</reference>
<name>A0A9D1KN25_9ACTN</name>
<keyword evidence="4" id="KW-0378">Hydrolase</keyword>
<dbReference type="Proteomes" id="UP000886842">
    <property type="component" value="Unassembled WGS sequence"/>
</dbReference>
<dbReference type="Pfam" id="PF00293">
    <property type="entry name" value="NUDIX"/>
    <property type="match status" value="1"/>
</dbReference>
<dbReference type="Gene3D" id="3.90.79.10">
    <property type="entry name" value="Nucleoside Triphosphate Pyrophosphohydrolase"/>
    <property type="match status" value="1"/>
</dbReference>
<evidence type="ECO:0000259" key="6">
    <source>
        <dbReference type="PROSITE" id="PS51462"/>
    </source>
</evidence>
<dbReference type="InterPro" id="IPR015797">
    <property type="entry name" value="NUDIX_hydrolase-like_dom_sf"/>
</dbReference>
<evidence type="ECO:0000256" key="2">
    <source>
        <dbReference type="ARBA" id="ARBA00005582"/>
    </source>
</evidence>
<comment type="similarity">
    <text evidence="2">Belongs to the Nudix hydrolase family.</text>
</comment>
<sequence>MGLRSMRAMTSVLLVREGQLLLLYRRGSRAIADSWVGIGGHIEPEESTDPTAAALRELSEEIGVEASQLTDLALRYVSLRDSGTELRTTHYFTAVLADDAVVPPTCDEGDLRWFALDAVPPDLPMPPTAHAAVHHWLTRGRHDDAVRLVVMPTGRDQAEVLNP</sequence>
<dbReference type="PANTHER" id="PTHR43758:SF8">
    <property type="entry name" value="8-OXO-DGTP DIPHOSPHATASE YTKD-RELATED"/>
    <property type="match status" value="1"/>
</dbReference>
<dbReference type="InterPro" id="IPR000086">
    <property type="entry name" value="NUDIX_hydrolase_dom"/>
</dbReference>
<proteinExistence type="inferred from homology"/>
<evidence type="ECO:0000313" key="8">
    <source>
        <dbReference type="Proteomes" id="UP000886842"/>
    </source>
</evidence>
<dbReference type="PANTHER" id="PTHR43758">
    <property type="entry name" value="7,8-DIHYDRO-8-OXOGUANINE TRIPHOSPHATASE"/>
    <property type="match status" value="1"/>
</dbReference>
<dbReference type="PROSITE" id="PS51462">
    <property type="entry name" value="NUDIX"/>
    <property type="match status" value="1"/>
</dbReference>
<comment type="caution">
    <text evidence="7">The sequence shown here is derived from an EMBL/GenBank/DDBJ whole genome shotgun (WGS) entry which is preliminary data.</text>
</comment>
<dbReference type="GO" id="GO:0046872">
    <property type="term" value="F:metal ion binding"/>
    <property type="evidence" value="ECO:0007669"/>
    <property type="project" value="UniProtKB-KW"/>
</dbReference>
<feature type="domain" description="Nudix hydrolase" evidence="6">
    <location>
        <begin position="5"/>
        <end position="139"/>
    </location>
</feature>
<evidence type="ECO:0000313" key="7">
    <source>
        <dbReference type="EMBL" id="HIT76260.1"/>
    </source>
</evidence>
<evidence type="ECO:0000256" key="5">
    <source>
        <dbReference type="ARBA" id="ARBA00022842"/>
    </source>
</evidence>
<dbReference type="AlphaFoldDB" id="A0A9D1KN25"/>
<comment type="cofactor">
    <cofactor evidence="1">
        <name>Mg(2+)</name>
        <dbReference type="ChEBI" id="CHEBI:18420"/>
    </cofactor>
</comment>
<evidence type="ECO:0000256" key="4">
    <source>
        <dbReference type="ARBA" id="ARBA00022801"/>
    </source>
</evidence>
<accession>A0A9D1KN25</accession>
<reference evidence="7" key="1">
    <citation type="submission" date="2020-10" db="EMBL/GenBank/DDBJ databases">
        <authorList>
            <person name="Gilroy R."/>
        </authorList>
    </citation>
    <scope>NUCLEOTIDE SEQUENCE</scope>
    <source>
        <strain evidence="7">ChiGjej1B1-24693</strain>
    </source>
</reference>
<dbReference type="SUPFAM" id="SSF55811">
    <property type="entry name" value="Nudix"/>
    <property type="match status" value="1"/>
</dbReference>
<keyword evidence="5" id="KW-0460">Magnesium</keyword>